<dbReference type="AlphaFoldDB" id="A0A6G1DZN9"/>
<proteinExistence type="predicted"/>
<comment type="caution">
    <text evidence="2">The sequence shown here is derived from an EMBL/GenBank/DDBJ whole genome shotgun (WGS) entry which is preliminary data.</text>
</comment>
<sequence>MAASEIDDGVSDSARTATVAAAIAFFSPSLSPGVVAPGLAPPPQYPELPPLSLSPSSSSSARSGSGAAGSSRRMEWEGDDNNANGGSLRKVDVMYVVDIWDN</sequence>
<accession>A0A6G1DZN9</accession>
<organism evidence="2 3">
    <name type="scientific">Oryza meyeriana var. granulata</name>
    <dbReference type="NCBI Taxonomy" id="110450"/>
    <lineage>
        <taxon>Eukaryota</taxon>
        <taxon>Viridiplantae</taxon>
        <taxon>Streptophyta</taxon>
        <taxon>Embryophyta</taxon>
        <taxon>Tracheophyta</taxon>
        <taxon>Spermatophyta</taxon>
        <taxon>Magnoliopsida</taxon>
        <taxon>Liliopsida</taxon>
        <taxon>Poales</taxon>
        <taxon>Poaceae</taxon>
        <taxon>BOP clade</taxon>
        <taxon>Oryzoideae</taxon>
        <taxon>Oryzeae</taxon>
        <taxon>Oryzinae</taxon>
        <taxon>Oryza</taxon>
        <taxon>Oryza meyeriana</taxon>
    </lineage>
</organism>
<gene>
    <name evidence="2" type="ORF">E2562_021629</name>
</gene>
<dbReference type="OrthoDB" id="656209at2759"/>
<name>A0A6G1DZN9_9ORYZ</name>
<feature type="compositionally biased region" description="Pro residues" evidence="1">
    <location>
        <begin position="39"/>
        <end position="49"/>
    </location>
</feature>
<evidence type="ECO:0000313" key="2">
    <source>
        <dbReference type="EMBL" id="KAF0917907.1"/>
    </source>
</evidence>
<dbReference type="Proteomes" id="UP000479710">
    <property type="component" value="Unassembled WGS sequence"/>
</dbReference>
<evidence type="ECO:0000256" key="1">
    <source>
        <dbReference type="SAM" id="MobiDB-lite"/>
    </source>
</evidence>
<evidence type="ECO:0000313" key="3">
    <source>
        <dbReference type="Proteomes" id="UP000479710"/>
    </source>
</evidence>
<reference evidence="2 3" key="1">
    <citation type="submission" date="2019-11" db="EMBL/GenBank/DDBJ databases">
        <title>Whole genome sequence of Oryza granulata.</title>
        <authorList>
            <person name="Li W."/>
        </authorList>
    </citation>
    <scope>NUCLEOTIDE SEQUENCE [LARGE SCALE GENOMIC DNA]</scope>
    <source>
        <strain evidence="3">cv. Menghai</strain>
        <tissue evidence="2">Leaf</tissue>
    </source>
</reference>
<protein>
    <submittedName>
        <fullName evidence="2">Uncharacterized protein</fullName>
    </submittedName>
</protein>
<feature type="compositionally biased region" description="Low complexity" evidence="1">
    <location>
        <begin position="50"/>
        <end position="71"/>
    </location>
</feature>
<feature type="region of interest" description="Disordered" evidence="1">
    <location>
        <begin position="36"/>
        <end position="87"/>
    </location>
</feature>
<dbReference type="EMBL" id="SPHZ02000005">
    <property type="protein sequence ID" value="KAF0917907.1"/>
    <property type="molecule type" value="Genomic_DNA"/>
</dbReference>
<keyword evidence="3" id="KW-1185">Reference proteome</keyword>